<evidence type="ECO:0000256" key="2">
    <source>
        <dbReference type="SAM" id="MobiDB-lite"/>
    </source>
</evidence>
<accession>A0ABQ5HB83</accession>
<proteinExistence type="predicted"/>
<sequence>MQTQEDHSNLIPALNVDSLKVDLVVIQNTCSKKEDSNLETASNKSAKECSLNSELQDVHAIKYKMSAYFGSLHSHLQVLSKDDLKGTHIEHGFKRAFMSLFGQDVDTFTRTMLLTLLVLNKQFPKVHRFKVYIRIKRHFQITDTYFVEYTGIEVQHFKDTLLQHLGNVKKSVAERTRRQRQLGNDTDADDANMRPIYDEEPMAEVQLTAECNIFAIGQQHTKQPKIIVEGRVDQYPETCQVKSPMLDSSPDNQTTEYSKQSLESENILLKETVAQFQKDFSRMEAHCIALELKYQNQSLKSGQHGQILNETSNKAKIEKEIDVLETMNIELEHSVATLRKENETLKQHYKDLYDSIKITRSKTTEQTTSLLANNAELKAQIQEKVFAIAALKNDLRKLKGNSVDTKFDKTSVLGKPVLPSLRNQSVVRQPNAFKSARAQMSKQRFASQVDVNKNLSKPVTQHYLPKKTESTFAKPDHMIASSSSRNSSKNMPRFSSNDMVHNHYLDVAKKKIQERDRNSTTSEVNSRAKIQSNKTTNSNKPVDQKSHTQKPSRQIFIGHRFSPNKTSAVSEKTSPRSDLRWKPTGRIFKSVGLRWIPTGKLFDSCTSKVDSEPPHGSNVDIPHIHECKQTLDSMVAEKADISETIVKVDSQMMIQKNDVCSQQFRPQTSMSNDVCSQQFRPQTSMSNDVCSQQFRPQTSMSNDVCSQQFRPQTSMSNDVCSQQFRPQTSMSNDVCSQQFRPRSSMSNDPGISTYTLEGENPDQNSWHYLGRMPTKIELTLEQSQQGVSNDVLVTAAKPPITKTKSAQIESRAKRYQMKMEILLEPNVKQALVNYLGKRHPLHLGRASVYLWEDAPNAIEFYYVIRYCVIILNVVYAYLLAIVLLNQNAQQMGLLLKPTTHTGRLNVDIFEYIHFPGDKNNAMPSMRG</sequence>
<keyword evidence="1" id="KW-0175">Coiled coil</keyword>
<feature type="transmembrane region" description="Helical" evidence="3">
    <location>
        <begin position="863"/>
        <end position="884"/>
    </location>
</feature>
<feature type="compositionally biased region" description="Polar residues" evidence="2">
    <location>
        <begin position="519"/>
        <end position="541"/>
    </location>
</feature>
<gene>
    <name evidence="4" type="ORF">Tco_1066421</name>
</gene>
<evidence type="ECO:0000256" key="1">
    <source>
        <dbReference type="SAM" id="Coils"/>
    </source>
</evidence>
<keyword evidence="3" id="KW-0812">Transmembrane</keyword>
<dbReference type="EMBL" id="BQNB010019382">
    <property type="protein sequence ID" value="GJT84704.1"/>
    <property type="molecule type" value="Genomic_DNA"/>
</dbReference>
<evidence type="ECO:0000313" key="4">
    <source>
        <dbReference type="EMBL" id="GJT84704.1"/>
    </source>
</evidence>
<comment type="caution">
    <text evidence="4">The sequence shown here is derived from an EMBL/GenBank/DDBJ whole genome shotgun (WGS) entry which is preliminary data.</text>
</comment>
<protein>
    <submittedName>
        <fullName evidence="4">Uncharacterized protein</fullName>
    </submittedName>
</protein>
<organism evidence="4 5">
    <name type="scientific">Tanacetum coccineum</name>
    <dbReference type="NCBI Taxonomy" id="301880"/>
    <lineage>
        <taxon>Eukaryota</taxon>
        <taxon>Viridiplantae</taxon>
        <taxon>Streptophyta</taxon>
        <taxon>Embryophyta</taxon>
        <taxon>Tracheophyta</taxon>
        <taxon>Spermatophyta</taxon>
        <taxon>Magnoliopsida</taxon>
        <taxon>eudicotyledons</taxon>
        <taxon>Gunneridae</taxon>
        <taxon>Pentapetalae</taxon>
        <taxon>asterids</taxon>
        <taxon>campanulids</taxon>
        <taxon>Asterales</taxon>
        <taxon>Asteraceae</taxon>
        <taxon>Asteroideae</taxon>
        <taxon>Anthemideae</taxon>
        <taxon>Anthemidinae</taxon>
        <taxon>Tanacetum</taxon>
    </lineage>
</organism>
<feature type="compositionally biased region" description="Polar residues" evidence="2">
    <location>
        <begin position="563"/>
        <end position="572"/>
    </location>
</feature>
<feature type="region of interest" description="Disordered" evidence="2">
    <location>
        <begin position="173"/>
        <end position="192"/>
    </location>
</feature>
<feature type="coiled-coil region" evidence="1">
    <location>
        <begin position="314"/>
        <end position="355"/>
    </location>
</feature>
<keyword evidence="5" id="KW-1185">Reference proteome</keyword>
<reference evidence="4" key="2">
    <citation type="submission" date="2022-01" db="EMBL/GenBank/DDBJ databases">
        <authorList>
            <person name="Yamashiro T."/>
            <person name="Shiraishi A."/>
            <person name="Satake H."/>
            <person name="Nakayama K."/>
        </authorList>
    </citation>
    <scope>NUCLEOTIDE SEQUENCE</scope>
</reference>
<feature type="region of interest" description="Disordered" evidence="2">
    <location>
        <begin position="468"/>
        <end position="497"/>
    </location>
</feature>
<reference evidence="4" key="1">
    <citation type="journal article" date="2022" name="Int. J. Mol. Sci.">
        <title>Draft Genome of Tanacetum Coccineum: Genomic Comparison of Closely Related Tanacetum-Family Plants.</title>
        <authorList>
            <person name="Yamashiro T."/>
            <person name="Shiraishi A."/>
            <person name="Nakayama K."/>
            <person name="Satake H."/>
        </authorList>
    </citation>
    <scope>NUCLEOTIDE SEQUENCE</scope>
</reference>
<name>A0ABQ5HB83_9ASTR</name>
<evidence type="ECO:0000313" key="5">
    <source>
        <dbReference type="Proteomes" id="UP001151760"/>
    </source>
</evidence>
<dbReference type="Proteomes" id="UP001151760">
    <property type="component" value="Unassembled WGS sequence"/>
</dbReference>
<feature type="region of interest" description="Disordered" evidence="2">
    <location>
        <begin position="509"/>
        <end position="579"/>
    </location>
</feature>
<keyword evidence="3" id="KW-0472">Membrane</keyword>
<evidence type="ECO:0000256" key="3">
    <source>
        <dbReference type="SAM" id="Phobius"/>
    </source>
</evidence>
<feature type="compositionally biased region" description="Basic and acidic residues" evidence="2">
    <location>
        <begin position="509"/>
        <end position="518"/>
    </location>
</feature>
<keyword evidence="3" id="KW-1133">Transmembrane helix</keyword>
<feature type="compositionally biased region" description="Basic and acidic residues" evidence="2">
    <location>
        <begin position="468"/>
        <end position="477"/>
    </location>
</feature>